<evidence type="ECO:0000313" key="2">
    <source>
        <dbReference type="Proteomes" id="UP001341840"/>
    </source>
</evidence>
<dbReference type="Proteomes" id="UP001341840">
    <property type="component" value="Unassembled WGS sequence"/>
</dbReference>
<sequence length="74" mass="8216">KTGEKNVLLAQLKIKAPVDLLDVQGAEDELILKHAVAFVRPVSVAYIRWSMVFDSTRMASTLVTLAEAHLSDFF</sequence>
<organism evidence="1 2">
    <name type="scientific">Stylosanthes scabra</name>
    <dbReference type="NCBI Taxonomy" id="79078"/>
    <lineage>
        <taxon>Eukaryota</taxon>
        <taxon>Viridiplantae</taxon>
        <taxon>Streptophyta</taxon>
        <taxon>Embryophyta</taxon>
        <taxon>Tracheophyta</taxon>
        <taxon>Spermatophyta</taxon>
        <taxon>Magnoliopsida</taxon>
        <taxon>eudicotyledons</taxon>
        <taxon>Gunneridae</taxon>
        <taxon>Pentapetalae</taxon>
        <taxon>rosids</taxon>
        <taxon>fabids</taxon>
        <taxon>Fabales</taxon>
        <taxon>Fabaceae</taxon>
        <taxon>Papilionoideae</taxon>
        <taxon>50 kb inversion clade</taxon>
        <taxon>dalbergioids sensu lato</taxon>
        <taxon>Dalbergieae</taxon>
        <taxon>Pterocarpus clade</taxon>
        <taxon>Stylosanthes</taxon>
    </lineage>
</organism>
<gene>
    <name evidence="1" type="ORF">PIB30_008548</name>
</gene>
<comment type="caution">
    <text evidence="1">The sequence shown here is derived from an EMBL/GenBank/DDBJ whole genome shotgun (WGS) entry which is preliminary data.</text>
</comment>
<proteinExistence type="predicted"/>
<feature type="non-terminal residue" evidence="1">
    <location>
        <position position="1"/>
    </location>
</feature>
<name>A0ABU6Q5Z3_9FABA</name>
<dbReference type="EMBL" id="JASCZI010000019">
    <property type="protein sequence ID" value="MED6106849.1"/>
    <property type="molecule type" value="Genomic_DNA"/>
</dbReference>
<reference evidence="1 2" key="1">
    <citation type="journal article" date="2023" name="Plants (Basel)">
        <title>Bridging the Gap: Combining Genomics and Transcriptomics Approaches to Understand Stylosanthes scabra, an Orphan Legume from the Brazilian Caatinga.</title>
        <authorList>
            <person name="Ferreira-Neto J.R.C."/>
            <person name="da Silva M.D."/>
            <person name="Binneck E."/>
            <person name="de Melo N.F."/>
            <person name="da Silva R.H."/>
            <person name="de Melo A.L.T.M."/>
            <person name="Pandolfi V."/>
            <person name="Bustamante F.O."/>
            <person name="Brasileiro-Vidal A.C."/>
            <person name="Benko-Iseppon A.M."/>
        </authorList>
    </citation>
    <scope>NUCLEOTIDE SEQUENCE [LARGE SCALE GENOMIC DNA]</scope>
    <source>
        <tissue evidence="1">Leaves</tissue>
    </source>
</reference>
<accession>A0ABU6Q5Z3</accession>
<protein>
    <submittedName>
        <fullName evidence="1">Uncharacterized protein</fullName>
    </submittedName>
</protein>
<keyword evidence="2" id="KW-1185">Reference proteome</keyword>
<evidence type="ECO:0000313" key="1">
    <source>
        <dbReference type="EMBL" id="MED6106849.1"/>
    </source>
</evidence>